<keyword evidence="3" id="KW-1015">Disulfide bond</keyword>
<dbReference type="Proteomes" id="UP000562322">
    <property type="component" value="Unassembled WGS sequence"/>
</dbReference>
<evidence type="ECO:0000256" key="6">
    <source>
        <dbReference type="SAM" id="MobiDB-lite"/>
    </source>
</evidence>
<organism evidence="8 9">
    <name type="scientific">Alectura lathami</name>
    <name type="common">Australian brush turkey</name>
    <dbReference type="NCBI Taxonomy" id="81907"/>
    <lineage>
        <taxon>Eukaryota</taxon>
        <taxon>Metazoa</taxon>
        <taxon>Chordata</taxon>
        <taxon>Craniata</taxon>
        <taxon>Vertebrata</taxon>
        <taxon>Euteleostomi</taxon>
        <taxon>Archelosauria</taxon>
        <taxon>Archosauria</taxon>
        <taxon>Dinosauria</taxon>
        <taxon>Saurischia</taxon>
        <taxon>Theropoda</taxon>
        <taxon>Coelurosauria</taxon>
        <taxon>Aves</taxon>
        <taxon>Neognathae</taxon>
        <taxon>Galloanserae</taxon>
        <taxon>Galliformes</taxon>
        <taxon>Megapodiidae</taxon>
        <taxon>Alectura</taxon>
    </lineage>
</organism>
<dbReference type="Pfam" id="PF00084">
    <property type="entry name" value="Sushi"/>
    <property type="match status" value="2"/>
</dbReference>
<accession>A0A7L0WPU9</accession>
<evidence type="ECO:0000313" key="9">
    <source>
        <dbReference type="Proteomes" id="UP000562322"/>
    </source>
</evidence>
<dbReference type="SUPFAM" id="SSF57535">
    <property type="entry name" value="Complement control module/SCR domain"/>
    <property type="match status" value="2"/>
</dbReference>
<protein>
    <submittedName>
        <fullName evidence="8">DAF factor</fullName>
    </submittedName>
</protein>
<feature type="non-terminal residue" evidence="8">
    <location>
        <position position="168"/>
    </location>
</feature>
<reference evidence="8 9" key="1">
    <citation type="submission" date="2019-09" db="EMBL/GenBank/DDBJ databases">
        <title>Bird 10,000 Genomes (B10K) Project - Family phase.</title>
        <authorList>
            <person name="Zhang G."/>
        </authorList>
    </citation>
    <scope>NUCLEOTIDE SEQUENCE [LARGE SCALE GENOMIC DNA]</scope>
    <source>
        <strain evidence="8">B10K-DU-001-39</strain>
        <tissue evidence="8">Muscle</tissue>
    </source>
</reference>
<dbReference type="PROSITE" id="PS50923">
    <property type="entry name" value="SUSHI"/>
    <property type="match status" value="1"/>
</dbReference>
<evidence type="ECO:0000256" key="5">
    <source>
        <dbReference type="PROSITE-ProRule" id="PRU00302"/>
    </source>
</evidence>
<dbReference type="PANTHER" id="PTHR19325">
    <property type="entry name" value="COMPLEMENT COMPONENT-RELATED SUSHI DOMAIN-CONTAINING"/>
    <property type="match status" value="1"/>
</dbReference>
<feature type="non-terminal residue" evidence="8">
    <location>
        <position position="1"/>
    </location>
</feature>
<comment type="caution">
    <text evidence="8">The sequence shown here is derived from an EMBL/GenBank/DDBJ whole genome shotgun (WGS) entry which is preliminary data.</text>
</comment>
<keyword evidence="9" id="KW-1185">Reference proteome</keyword>
<dbReference type="CDD" id="cd00033">
    <property type="entry name" value="CCP"/>
    <property type="match status" value="2"/>
</dbReference>
<dbReference type="InterPro" id="IPR050350">
    <property type="entry name" value="Compl-Cell_Adhes-Reg"/>
</dbReference>
<evidence type="ECO:0000313" key="8">
    <source>
        <dbReference type="EMBL" id="NXL93130.1"/>
    </source>
</evidence>
<proteinExistence type="predicted"/>
<dbReference type="PANTHER" id="PTHR19325:SF570">
    <property type="entry name" value="COMPLEMENT COMPONENT 4 BINDING PROTEIN, MEMBRANE"/>
    <property type="match status" value="1"/>
</dbReference>
<evidence type="ECO:0000256" key="1">
    <source>
        <dbReference type="ARBA" id="ARBA00022659"/>
    </source>
</evidence>
<evidence type="ECO:0000259" key="7">
    <source>
        <dbReference type="PROSITE" id="PS50923"/>
    </source>
</evidence>
<dbReference type="EMBL" id="VXAV01009584">
    <property type="protein sequence ID" value="NXL93130.1"/>
    <property type="molecule type" value="Genomic_DNA"/>
</dbReference>
<dbReference type="OrthoDB" id="406096at2759"/>
<dbReference type="AlphaFoldDB" id="A0A7L0WPU9"/>
<evidence type="ECO:0000256" key="3">
    <source>
        <dbReference type="ARBA" id="ARBA00023157"/>
    </source>
</evidence>
<gene>
    <name evidence="8" type="primary">Cd55_3</name>
    <name evidence="8" type="ORF">ALELAT_R06639</name>
</gene>
<feature type="region of interest" description="Disordered" evidence="6">
    <location>
        <begin position="1"/>
        <end position="28"/>
    </location>
</feature>
<dbReference type="Gene3D" id="2.10.70.10">
    <property type="entry name" value="Complement Module, domain 1"/>
    <property type="match status" value="2"/>
</dbReference>
<feature type="domain" description="Sushi" evidence="7">
    <location>
        <begin position="71"/>
        <end position="135"/>
    </location>
</feature>
<dbReference type="InterPro" id="IPR035976">
    <property type="entry name" value="Sushi/SCR/CCP_sf"/>
</dbReference>
<sequence length="168" mass="17671">QNSSCATGGCGPPPRMTHSKPSGDEQPGTFPVGSRVTYTCLPGTIRVPGTSDTAQCLPGPRWSKLRDPCGLSCATPTQLQFAALSAVDERTNFYPVGFTVSYSCRPGYENTSESFPTSTCLENLTWSEVADLCRRKSCGPPAAPPAGRTLAPTGFLFGARASVLCDEG</sequence>
<keyword evidence="2" id="KW-0677">Repeat</keyword>
<dbReference type="InterPro" id="IPR000436">
    <property type="entry name" value="Sushi_SCR_CCP_dom"/>
</dbReference>
<keyword evidence="4" id="KW-0325">Glycoprotein</keyword>
<comment type="caution">
    <text evidence="5">Lacks conserved residue(s) required for the propagation of feature annotation.</text>
</comment>
<evidence type="ECO:0000256" key="4">
    <source>
        <dbReference type="ARBA" id="ARBA00023180"/>
    </source>
</evidence>
<evidence type="ECO:0000256" key="2">
    <source>
        <dbReference type="ARBA" id="ARBA00022737"/>
    </source>
</evidence>
<keyword evidence="1 5" id="KW-0768">Sushi</keyword>
<name>A0A7L0WPU9_ALELA</name>
<dbReference type="SMART" id="SM00032">
    <property type="entry name" value="CCP"/>
    <property type="match status" value="2"/>
</dbReference>